<sequence>MPLLYGEGSKAFKRLQEEIIRTWTRVDHSILAWDGKSEGLLAISPAQFPVHFPEILGRVDQDGRRAKRDIVSWSPLQNDIFELSNKGLRITLFARAINGNFGDQIIQSQAQQEGARGLDLGAEQSKRLLGALNCTYGSAKDMLFAMYLNRRPWINYGPHRPMHMNQHDYAMYDFEAGYTTIKASRLSSFTMTTLTIARTNFVWPLNPTIQINWRSTSYDIKATLPTEAWQERDGKLLQCRERRPVNPQELPHLSIGRHNLESSMLVLFVRPCMESRVPVLRLDWSGTFAESQSRKIENGEPYALDFGRQDVLVLIAELFFVAETTVWNLSVSDPACGTDEMNSFYKGIEGPAY</sequence>
<accession>A0A8H7TBF0</accession>
<dbReference type="OrthoDB" id="2644912at2759"/>
<evidence type="ECO:0000313" key="1">
    <source>
        <dbReference type="EMBL" id="KAG4416401.1"/>
    </source>
</evidence>
<protein>
    <submittedName>
        <fullName evidence="1">Uncharacterized protein</fullName>
    </submittedName>
</protein>
<evidence type="ECO:0000313" key="2">
    <source>
        <dbReference type="Proteomes" id="UP000664132"/>
    </source>
</evidence>
<dbReference type="EMBL" id="JAFJYH010000187">
    <property type="protein sequence ID" value="KAG4416401.1"/>
    <property type="molecule type" value="Genomic_DNA"/>
</dbReference>
<dbReference type="AlphaFoldDB" id="A0A8H7TBF0"/>
<proteinExistence type="predicted"/>
<organism evidence="1 2">
    <name type="scientific">Cadophora malorum</name>
    <dbReference type="NCBI Taxonomy" id="108018"/>
    <lineage>
        <taxon>Eukaryota</taxon>
        <taxon>Fungi</taxon>
        <taxon>Dikarya</taxon>
        <taxon>Ascomycota</taxon>
        <taxon>Pezizomycotina</taxon>
        <taxon>Leotiomycetes</taxon>
        <taxon>Helotiales</taxon>
        <taxon>Ploettnerulaceae</taxon>
        <taxon>Cadophora</taxon>
    </lineage>
</organism>
<gene>
    <name evidence="1" type="ORF">IFR04_010447</name>
</gene>
<name>A0A8H7TBF0_9HELO</name>
<keyword evidence="2" id="KW-1185">Reference proteome</keyword>
<dbReference type="Proteomes" id="UP000664132">
    <property type="component" value="Unassembled WGS sequence"/>
</dbReference>
<reference evidence="1" key="1">
    <citation type="submission" date="2021-02" db="EMBL/GenBank/DDBJ databases">
        <title>Genome sequence Cadophora malorum strain M34.</title>
        <authorList>
            <person name="Stefanovic E."/>
            <person name="Vu D."/>
            <person name="Scully C."/>
            <person name="Dijksterhuis J."/>
            <person name="Roader J."/>
            <person name="Houbraken J."/>
        </authorList>
    </citation>
    <scope>NUCLEOTIDE SEQUENCE</scope>
    <source>
        <strain evidence="1">M34</strain>
    </source>
</reference>
<comment type="caution">
    <text evidence="1">The sequence shown here is derived from an EMBL/GenBank/DDBJ whole genome shotgun (WGS) entry which is preliminary data.</text>
</comment>